<name>A0A2J5I5T6_9EURO</name>
<keyword evidence="6" id="KW-1185">Reference proteome</keyword>
<evidence type="ECO:0000256" key="1">
    <source>
        <dbReference type="ARBA" id="ARBA00022450"/>
    </source>
</evidence>
<dbReference type="InterPro" id="IPR036291">
    <property type="entry name" value="NAD(P)-bd_dom_sf"/>
</dbReference>
<dbReference type="InterPro" id="IPR045851">
    <property type="entry name" value="AMP-bd_C_sf"/>
</dbReference>
<dbReference type="PROSITE" id="PS00455">
    <property type="entry name" value="AMP_BINDING"/>
    <property type="match status" value="1"/>
</dbReference>
<dbReference type="InterPro" id="IPR010080">
    <property type="entry name" value="Thioester_reductase-like_dom"/>
</dbReference>
<dbReference type="InterPro" id="IPR009081">
    <property type="entry name" value="PP-bd_ACP"/>
</dbReference>
<evidence type="ECO:0000313" key="6">
    <source>
        <dbReference type="Proteomes" id="UP000235023"/>
    </source>
</evidence>
<dbReference type="InterPro" id="IPR000873">
    <property type="entry name" value="AMP-dep_synth/lig_dom"/>
</dbReference>
<evidence type="ECO:0000313" key="5">
    <source>
        <dbReference type="EMBL" id="PLN85275.1"/>
    </source>
</evidence>
<dbReference type="Gene3D" id="3.40.50.980">
    <property type="match status" value="2"/>
</dbReference>
<dbReference type="SUPFAM" id="SSF51735">
    <property type="entry name" value="NAD(P)-binding Rossmann-fold domains"/>
    <property type="match status" value="1"/>
</dbReference>
<dbReference type="PROSITE" id="PS50075">
    <property type="entry name" value="CARRIER"/>
    <property type="match status" value="1"/>
</dbReference>
<accession>A0A2J5I5T6</accession>
<protein>
    <submittedName>
        <fullName evidence="5">Antibiotic synthetase</fullName>
    </submittedName>
</protein>
<dbReference type="PANTHER" id="PTHR44845">
    <property type="entry name" value="CARRIER DOMAIN-CONTAINING PROTEIN"/>
    <property type="match status" value="1"/>
</dbReference>
<dbReference type="InterPro" id="IPR013120">
    <property type="entry name" value="FAR_NAD-bd"/>
</dbReference>
<evidence type="ECO:0000259" key="4">
    <source>
        <dbReference type="PROSITE" id="PS50075"/>
    </source>
</evidence>
<dbReference type="SUPFAM" id="SSF56801">
    <property type="entry name" value="Acetyl-CoA synthetase-like"/>
    <property type="match status" value="1"/>
</dbReference>
<keyword evidence="2" id="KW-0597">Phosphoprotein</keyword>
<proteinExistence type="inferred from homology"/>
<sequence length="1042" mass="115554">MDLSNHISLLDTKVAALTSQISLPPDGELDDSLGLAGAVYRRAQESPSAPAIEFDGQVISYAQLHCHAALLAKELTRKGVGREEAIGIMTGTGFEQIVAQAAVVYAGCTCCALDPTLPFAQLQYRLNNAGAQICLVDQENSNRLKEFKVIPITLEALTPTQVTAELAVPPRAMGIEHRTHLMHTSGSTGKPKTVQIQAKALLHLARDDRNVPIGYEDRTAQMAMVSFDISLFEIWVTLLRGATIVPISRTLLSDVARLARTWRELRVTVMLVPASLLPMVVFAMPTVFSGMQVVYSGGEMPNLPAMKMALEQGPPNHLFNCYGPTECCIFSLVHEVTLEDTKSSVCPLTRLISDTRIEILDSSGQPVPDGQSGELFIGGDGVSPGYVNLADKTAERFVTTRQYPALPESCNFYATGDLVRRTETGEIYVHGRIDNQVKIRGYRVELEGVEAAIMDTGLVTATAACKVQREDDDLGAVLVAFVIPKDPNTFTPDQLTDALKVQVAEYLVPQVEVCTEMPLNGHTKIDRERLVREFLEAATKRQLEMAGTQDASTTISRLRKIWHSVLPGCSRHIEDGDTFHALGGTSLQAAMLLIRMKREFSVELTAVMVYEQFTLAQMARYVDEGGAKYTIHAAHNRAYRQDADIYRSLALQPLSGQPPQWDAPFEGRIFMTGATGFVGAFLLQTLLTLPEVKTVVCLVRAKDDEQARNRVMKVQTQYSLCQSSVDYSKLVAVAGDLGSPTLGLGAELFHQLGHWASCIFHSGAHVNYAQPYQSHRDANVLGTANILRFQGTGRPKRLFYLSTLNIYGPTGLVNGYTRVGENDPITRFMDAVQYDNGYAQSKWVAEKMILDAIQDNFPISIFRPGAIFCHSKTGTGNGTDFVARLMASCMRLKCYPTMPQQSKNFVPVDYLVNAVLHLSRQQCSLGQAYNVVPTMHEQPEDEMREMFHMLEKACQTPMKEMPYDKWLELLKTLDDNDPLRPLLPMLEEKVFENHCRWEMYGKMPIYGTENLTRDLRDVPDLAQFPVLDQPLLNRFLSGLNLI</sequence>
<gene>
    <name evidence="5" type="ORF">BDW42DRAFT_160810</name>
</gene>
<evidence type="ECO:0000256" key="3">
    <source>
        <dbReference type="ARBA" id="ARBA00029454"/>
    </source>
</evidence>
<dbReference type="InterPro" id="IPR020845">
    <property type="entry name" value="AMP-binding_CS"/>
</dbReference>
<dbReference type="Pfam" id="PF00550">
    <property type="entry name" value="PP-binding"/>
    <property type="match status" value="1"/>
</dbReference>
<dbReference type="Proteomes" id="UP000235023">
    <property type="component" value="Unassembled WGS sequence"/>
</dbReference>
<dbReference type="AlphaFoldDB" id="A0A2J5I5T6"/>
<comment type="similarity">
    <text evidence="3">Belongs to the NRP synthetase family.</text>
</comment>
<keyword evidence="1" id="KW-0596">Phosphopantetheine</keyword>
<dbReference type="OrthoDB" id="408177at2759"/>
<organism evidence="5 6">
    <name type="scientific">Aspergillus taichungensis</name>
    <dbReference type="NCBI Taxonomy" id="482145"/>
    <lineage>
        <taxon>Eukaryota</taxon>
        <taxon>Fungi</taxon>
        <taxon>Dikarya</taxon>
        <taxon>Ascomycota</taxon>
        <taxon>Pezizomycotina</taxon>
        <taxon>Eurotiomycetes</taxon>
        <taxon>Eurotiomycetidae</taxon>
        <taxon>Eurotiales</taxon>
        <taxon>Aspergillaceae</taxon>
        <taxon>Aspergillus</taxon>
        <taxon>Aspergillus subgen. Circumdati</taxon>
    </lineage>
</organism>
<dbReference type="Gene3D" id="2.30.38.10">
    <property type="entry name" value="Luciferase, Domain 3"/>
    <property type="match status" value="1"/>
</dbReference>
<dbReference type="InterPro" id="IPR036736">
    <property type="entry name" value="ACP-like_sf"/>
</dbReference>
<dbReference type="CDD" id="cd05930">
    <property type="entry name" value="A_NRPS"/>
    <property type="match status" value="1"/>
</dbReference>
<dbReference type="PANTHER" id="PTHR44845:SF6">
    <property type="entry name" value="BETA-ALANINE-ACTIVATING ENZYME"/>
    <property type="match status" value="1"/>
</dbReference>
<dbReference type="NCBIfam" id="TIGR01746">
    <property type="entry name" value="Thioester-redct"/>
    <property type="match status" value="1"/>
</dbReference>
<dbReference type="EMBL" id="KZ559505">
    <property type="protein sequence ID" value="PLN85275.1"/>
    <property type="molecule type" value="Genomic_DNA"/>
</dbReference>
<dbReference type="SUPFAM" id="SSF47336">
    <property type="entry name" value="ACP-like"/>
    <property type="match status" value="1"/>
</dbReference>
<dbReference type="Pfam" id="PF07993">
    <property type="entry name" value="NAD_binding_4"/>
    <property type="match status" value="1"/>
</dbReference>
<dbReference type="Pfam" id="PF00501">
    <property type="entry name" value="AMP-binding"/>
    <property type="match status" value="1"/>
</dbReference>
<dbReference type="Gene3D" id="1.10.1200.10">
    <property type="entry name" value="ACP-like"/>
    <property type="match status" value="1"/>
</dbReference>
<dbReference type="CDD" id="cd05235">
    <property type="entry name" value="SDR_e1"/>
    <property type="match status" value="1"/>
</dbReference>
<dbReference type="Gene3D" id="3.30.300.30">
    <property type="match status" value="1"/>
</dbReference>
<dbReference type="Gene3D" id="3.40.50.720">
    <property type="entry name" value="NAD(P)-binding Rossmann-like Domain"/>
    <property type="match status" value="1"/>
</dbReference>
<evidence type="ECO:0000256" key="2">
    <source>
        <dbReference type="ARBA" id="ARBA00022553"/>
    </source>
</evidence>
<reference evidence="6" key="1">
    <citation type="submission" date="2017-12" db="EMBL/GenBank/DDBJ databases">
        <authorList>
            <consortium name="DOE Joint Genome Institute"/>
            <person name="Mondo S.J."/>
            <person name="Kjaerbolling I."/>
            <person name="Vesth T.C."/>
            <person name="Frisvad J.C."/>
            <person name="Nybo J.L."/>
            <person name="Theobald S."/>
            <person name="Kuo A."/>
            <person name="Bowyer P."/>
            <person name="Matsuda Y."/>
            <person name="Lyhne E.K."/>
            <person name="Kogle M.E."/>
            <person name="Clum A."/>
            <person name="Lipzen A."/>
            <person name="Salamov A."/>
            <person name="Ngan C.Y."/>
            <person name="Daum C."/>
            <person name="Chiniquy J."/>
            <person name="Barry K."/>
            <person name="LaButti K."/>
            <person name="Haridas S."/>
            <person name="Simmons B.A."/>
            <person name="Magnuson J.K."/>
            <person name="Mortensen U.H."/>
            <person name="Larsen T.O."/>
            <person name="Grigoriev I.V."/>
            <person name="Baker S.E."/>
            <person name="Andersen M.R."/>
            <person name="Nordberg H.P."/>
            <person name="Cantor M.N."/>
            <person name="Hua S.X."/>
        </authorList>
    </citation>
    <scope>NUCLEOTIDE SEQUENCE [LARGE SCALE GENOMIC DNA]</scope>
    <source>
        <strain evidence="6">IBT 19404</strain>
    </source>
</reference>
<feature type="domain" description="Carrier" evidence="4">
    <location>
        <begin position="549"/>
        <end position="626"/>
    </location>
</feature>